<dbReference type="Gene3D" id="2.60.120.40">
    <property type="match status" value="1"/>
</dbReference>
<reference evidence="1 2" key="1">
    <citation type="submission" date="2024-09" db="EMBL/GenBank/DDBJ databases">
        <title>Paenibacillus zeirhizospherea sp. nov., isolated from surface of the maize (Zea mays) roots in a horticulture field, Hungary.</title>
        <authorList>
            <person name="Marton D."/>
            <person name="Farkas M."/>
            <person name="Bedics A."/>
            <person name="Toth E."/>
            <person name="Tancsics A."/>
            <person name="Boka K."/>
            <person name="Marati G."/>
            <person name="Kriszt B."/>
            <person name="Cserhati M."/>
        </authorList>
    </citation>
    <scope>NUCLEOTIDE SEQUENCE [LARGE SCALE GENOMIC DNA]</scope>
    <source>
        <strain evidence="1 2">JCM 18446</strain>
    </source>
</reference>
<evidence type="ECO:0000313" key="1">
    <source>
        <dbReference type="EMBL" id="MFB5764057.1"/>
    </source>
</evidence>
<evidence type="ECO:0000313" key="2">
    <source>
        <dbReference type="Proteomes" id="UP001580430"/>
    </source>
</evidence>
<protein>
    <recommendedName>
        <fullName evidence="3">BclA C-terminal domain-containing protein</fullName>
    </recommendedName>
</protein>
<sequence>MTGATGMTGPTAPAVTANYLQDTAAPFATNSATAVTLPLTNVVQNGTAITQNANGTIHLAPNQTYSVDYNVTAMVPPGSNGGASMTFNGGLIPGTPSTFSNPTGALTFRANLSAGAIIESGASGGDLVLKVNSSNFGTSTFDFTSVNVIKIA</sequence>
<name>A0ABV5C984_9BACL</name>
<dbReference type="RefSeq" id="WP_375523054.1">
    <property type="nucleotide sequence ID" value="NZ_JBHIRY010000059.1"/>
</dbReference>
<evidence type="ECO:0008006" key="3">
    <source>
        <dbReference type="Google" id="ProtNLM"/>
    </source>
</evidence>
<comment type="caution">
    <text evidence="1">The sequence shown here is derived from an EMBL/GenBank/DDBJ whole genome shotgun (WGS) entry which is preliminary data.</text>
</comment>
<organism evidence="1 2">
    <name type="scientific">Paenibacillus medicaginis</name>
    <dbReference type="NCBI Taxonomy" id="1470560"/>
    <lineage>
        <taxon>Bacteria</taxon>
        <taxon>Bacillati</taxon>
        <taxon>Bacillota</taxon>
        <taxon>Bacilli</taxon>
        <taxon>Bacillales</taxon>
        <taxon>Paenibacillaceae</taxon>
        <taxon>Paenibacillus</taxon>
    </lineage>
</organism>
<accession>A0ABV5C984</accession>
<keyword evidence="2" id="KW-1185">Reference proteome</keyword>
<proteinExistence type="predicted"/>
<gene>
    <name evidence="1" type="ORF">ACE5LO_27240</name>
</gene>
<dbReference type="EMBL" id="JBHIRY010000059">
    <property type="protein sequence ID" value="MFB5764057.1"/>
    <property type="molecule type" value="Genomic_DNA"/>
</dbReference>
<dbReference type="Proteomes" id="UP001580430">
    <property type="component" value="Unassembled WGS sequence"/>
</dbReference>
<dbReference type="InterPro" id="IPR008983">
    <property type="entry name" value="Tumour_necrosis_fac-like_dom"/>
</dbReference>